<proteinExistence type="predicted"/>
<evidence type="ECO:0000256" key="1">
    <source>
        <dbReference type="PROSITE-ProRule" id="PRU00169"/>
    </source>
</evidence>
<keyword evidence="1" id="KW-0597">Phosphoprotein</keyword>
<dbReference type="PROSITE" id="PS50110">
    <property type="entry name" value="RESPONSE_REGULATORY"/>
    <property type="match status" value="1"/>
</dbReference>
<dbReference type="Gene3D" id="3.40.50.2300">
    <property type="match status" value="1"/>
</dbReference>
<dbReference type="InterPro" id="IPR011006">
    <property type="entry name" value="CheY-like_superfamily"/>
</dbReference>
<sequence>MTNPRGLIVDDFPGLAEQIKGIVDYGFNALNWEVECEPTDSILTAFRMIQELPTFDFAIIDYDLDGEIGKSVVEELRMRQGPDCYVLVITGEASRHPDFRELSIGAGADDAIIRTRLTLRPRGNDGSEAWDAVSLARRIRKHMKALERVHDFKIEFAKDTGTQSMLSSLGEPPGARGDVIDRGKHIARTLILEFLERENDAGAVLFVDRLAPGRSGAHVCKVRRKQAGQPEESFVLKIGLDRAALEAERQANDEAARVLTSQLLVTHTDGLKTDHSSDYGALAARLAHNAVTLDSWLRSPETTAAQARQVADELFGGHLKRLFQETLRQTQDSSRWLDTAPLHKRRIEDALATYAPVWAHPEGAHQENVDERVVLLRTYIETRTLPGVEPSMIDKTVVFVHAFGDLHATNVLVQTVGQPRPVLVDASQYGPHHWATDSTRLLVDLVLQVRRAGVESMLWSAVADDCAYADGLCGCTADNAGESTTPVDAFIAQVLTEQRRYLCVAELGLRDAFWHWQWHVALAREFLRQGTRTGMLPTRAVVALSAAASHLRRAADALRS</sequence>
<dbReference type="EMBL" id="SHKY01000001">
    <property type="protein sequence ID" value="RZU48791.1"/>
    <property type="molecule type" value="Genomic_DNA"/>
</dbReference>
<organism evidence="3 4">
    <name type="scientific">Krasilnikovia cinnamomea</name>
    <dbReference type="NCBI Taxonomy" id="349313"/>
    <lineage>
        <taxon>Bacteria</taxon>
        <taxon>Bacillati</taxon>
        <taxon>Actinomycetota</taxon>
        <taxon>Actinomycetes</taxon>
        <taxon>Micromonosporales</taxon>
        <taxon>Micromonosporaceae</taxon>
        <taxon>Krasilnikovia</taxon>
    </lineage>
</organism>
<evidence type="ECO:0000313" key="3">
    <source>
        <dbReference type="EMBL" id="RZU48791.1"/>
    </source>
</evidence>
<name>A0A4Q7ZEU8_9ACTN</name>
<evidence type="ECO:0000313" key="4">
    <source>
        <dbReference type="Proteomes" id="UP000292564"/>
    </source>
</evidence>
<dbReference type="InterPro" id="IPR001789">
    <property type="entry name" value="Sig_transdc_resp-reg_receiver"/>
</dbReference>
<dbReference type="SUPFAM" id="SSF52172">
    <property type="entry name" value="CheY-like"/>
    <property type="match status" value="1"/>
</dbReference>
<dbReference type="Proteomes" id="UP000292564">
    <property type="component" value="Unassembled WGS sequence"/>
</dbReference>
<reference evidence="3 4" key="1">
    <citation type="submission" date="2019-02" db="EMBL/GenBank/DDBJ databases">
        <title>Sequencing the genomes of 1000 actinobacteria strains.</title>
        <authorList>
            <person name="Klenk H.-P."/>
        </authorList>
    </citation>
    <scope>NUCLEOTIDE SEQUENCE [LARGE SCALE GENOMIC DNA]</scope>
    <source>
        <strain evidence="3 4">DSM 45162</strain>
    </source>
</reference>
<evidence type="ECO:0000259" key="2">
    <source>
        <dbReference type="PROSITE" id="PS50110"/>
    </source>
</evidence>
<gene>
    <name evidence="3" type="ORF">EV385_0515</name>
</gene>
<dbReference type="RefSeq" id="WP_165449371.1">
    <property type="nucleotide sequence ID" value="NZ_SHKY01000001.1"/>
</dbReference>
<dbReference type="GO" id="GO:0000160">
    <property type="term" value="P:phosphorelay signal transduction system"/>
    <property type="evidence" value="ECO:0007669"/>
    <property type="project" value="InterPro"/>
</dbReference>
<feature type="domain" description="Response regulatory" evidence="2">
    <location>
        <begin position="5"/>
        <end position="129"/>
    </location>
</feature>
<dbReference type="AlphaFoldDB" id="A0A4Q7ZEU8"/>
<protein>
    <submittedName>
        <fullName evidence="3">CheY-like chemotaxis protein</fullName>
    </submittedName>
</protein>
<accession>A0A4Q7ZEU8</accession>
<comment type="caution">
    <text evidence="3">The sequence shown here is derived from an EMBL/GenBank/DDBJ whole genome shotgun (WGS) entry which is preliminary data.</text>
</comment>
<feature type="modified residue" description="4-aspartylphosphate" evidence="1">
    <location>
        <position position="61"/>
    </location>
</feature>
<keyword evidence="4" id="KW-1185">Reference proteome</keyword>